<gene>
    <name evidence="2" type="ORF">DHEL01_v209485</name>
</gene>
<feature type="chain" id="PRO_5015190495" evidence="1">
    <location>
        <begin position="18"/>
        <end position="114"/>
    </location>
</feature>
<evidence type="ECO:0000313" key="3">
    <source>
        <dbReference type="Proteomes" id="UP000094444"/>
    </source>
</evidence>
<keyword evidence="3" id="KW-1185">Reference proteome</keyword>
<dbReference type="InParanoid" id="A0A2P5HPD9"/>
<name>A0A2P5HPD9_DIAHE</name>
<organism evidence="2 3">
    <name type="scientific">Diaporthe helianthi</name>
    <dbReference type="NCBI Taxonomy" id="158607"/>
    <lineage>
        <taxon>Eukaryota</taxon>
        <taxon>Fungi</taxon>
        <taxon>Dikarya</taxon>
        <taxon>Ascomycota</taxon>
        <taxon>Pezizomycotina</taxon>
        <taxon>Sordariomycetes</taxon>
        <taxon>Sordariomycetidae</taxon>
        <taxon>Diaporthales</taxon>
        <taxon>Diaporthaceae</taxon>
        <taxon>Diaporthe</taxon>
    </lineage>
</organism>
<dbReference type="OrthoDB" id="3712072at2759"/>
<comment type="caution">
    <text evidence="2">The sequence shown here is derived from an EMBL/GenBank/DDBJ whole genome shotgun (WGS) entry which is preliminary data.</text>
</comment>
<evidence type="ECO:0000256" key="1">
    <source>
        <dbReference type="SAM" id="SignalP"/>
    </source>
</evidence>
<reference evidence="2" key="1">
    <citation type="submission" date="2017-09" db="EMBL/GenBank/DDBJ databases">
        <title>Polyketide synthases of a Diaporthe helianthi virulent isolate.</title>
        <authorList>
            <person name="Baroncelli R."/>
        </authorList>
    </citation>
    <scope>NUCLEOTIDE SEQUENCE [LARGE SCALE GENOMIC DNA]</scope>
    <source>
        <strain evidence="2">7/96</strain>
    </source>
</reference>
<dbReference type="AlphaFoldDB" id="A0A2P5HPD9"/>
<feature type="signal peptide" evidence="1">
    <location>
        <begin position="1"/>
        <end position="17"/>
    </location>
</feature>
<keyword evidence="1" id="KW-0732">Signal</keyword>
<proteinExistence type="predicted"/>
<dbReference type="Proteomes" id="UP000094444">
    <property type="component" value="Unassembled WGS sequence"/>
</dbReference>
<protein>
    <submittedName>
        <fullName evidence="2">Uncharacterized protein</fullName>
    </submittedName>
</protein>
<sequence length="114" mass="12411">MKFILIAAASTLSIAVASPTQPGKDRNMFARALPKLNQYRTLDDCKNDRDILYHAAPSLGNCYDLDGQTGAFFYNTAGFLHATANTDIGCNGQSLHIKGGECMEKGDYKSVVFQ</sequence>
<evidence type="ECO:0000313" key="2">
    <source>
        <dbReference type="EMBL" id="POS72120.1"/>
    </source>
</evidence>
<dbReference type="EMBL" id="MAVT02001078">
    <property type="protein sequence ID" value="POS72120.1"/>
    <property type="molecule type" value="Genomic_DNA"/>
</dbReference>
<accession>A0A2P5HPD9</accession>